<dbReference type="OrthoDB" id="8116556at2"/>
<name>A0A6A8D732_9BACI</name>
<protein>
    <submittedName>
        <fullName evidence="2">GNAT family N-acetyltransferase</fullName>
    </submittedName>
</protein>
<dbReference type="GO" id="GO:0016747">
    <property type="term" value="F:acyltransferase activity, transferring groups other than amino-acyl groups"/>
    <property type="evidence" value="ECO:0007669"/>
    <property type="project" value="InterPro"/>
</dbReference>
<evidence type="ECO:0000259" key="1">
    <source>
        <dbReference type="PROSITE" id="PS51186"/>
    </source>
</evidence>
<dbReference type="CDD" id="cd04301">
    <property type="entry name" value="NAT_SF"/>
    <property type="match status" value="1"/>
</dbReference>
<keyword evidence="2" id="KW-0808">Transferase</keyword>
<dbReference type="InterPro" id="IPR016181">
    <property type="entry name" value="Acyl_CoA_acyltransferase"/>
</dbReference>
<comment type="caution">
    <text evidence="2">The sequence shown here is derived from an EMBL/GenBank/DDBJ whole genome shotgun (WGS) entry which is preliminary data.</text>
</comment>
<evidence type="ECO:0000313" key="2">
    <source>
        <dbReference type="EMBL" id="MRH41555.1"/>
    </source>
</evidence>
<evidence type="ECO:0000313" key="3">
    <source>
        <dbReference type="Proteomes" id="UP000799092"/>
    </source>
</evidence>
<dbReference type="Pfam" id="PF00583">
    <property type="entry name" value="Acetyltransf_1"/>
    <property type="match status" value="1"/>
</dbReference>
<dbReference type="InterPro" id="IPR000182">
    <property type="entry name" value="GNAT_dom"/>
</dbReference>
<keyword evidence="3" id="KW-1185">Reference proteome</keyword>
<feature type="domain" description="N-acetyltransferase" evidence="1">
    <location>
        <begin position="16"/>
        <end position="179"/>
    </location>
</feature>
<dbReference type="Proteomes" id="UP000799092">
    <property type="component" value="Unassembled WGS sequence"/>
</dbReference>
<accession>A0A6A8D732</accession>
<dbReference type="SUPFAM" id="SSF55729">
    <property type="entry name" value="Acyl-CoA N-acyltransferases (Nat)"/>
    <property type="match status" value="1"/>
</dbReference>
<sequence>MLTKLSFRDLLVEECDRISEIDPSQYIEKVWRYLDREYQLISIDYMEEDWPDGYEKYRDGLKETILAGGVAIGAFDKEERLVGFVTLNSSLFGESAKYVLLDSMFVSNQFRNYGIGKHLFQKCTEKAKEWGAEKLYLCAASSQETIAFYRSLGCVDAKEVNKKLYESDPRDIQLEYELI</sequence>
<organism evidence="2 3">
    <name type="scientific">Aquibacillus halophilus</name>
    <dbReference type="NCBI Taxonomy" id="930132"/>
    <lineage>
        <taxon>Bacteria</taxon>
        <taxon>Bacillati</taxon>
        <taxon>Bacillota</taxon>
        <taxon>Bacilli</taxon>
        <taxon>Bacillales</taxon>
        <taxon>Bacillaceae</taxon>
        <taxon>Aquibacillus</taxon>
    </lineage>
</organism>
<dbReference type="Gene3D" id="3.40.630.30">
    <property type="match status" value="1"/>
</dbReference>
<dbReference type="EMBL" id="WJNG01000002">
    <property type="protein sequence ID" value="MRH41555.1"/>
    <property type="molecule type" value="Genomic_DNA"/>
</dbReference>
<reference evidence="2" key="1">
    <citation type="submission" date="2019-11" db="EMBL/GenBank/DDBJ databases">
        <authorList>
            <person name="Li J."/>
        </authorList>
    </citation>
    <scope>NUCLEOTIDE SEQUENCE</scope>
    <source>
        <strain evidence="2">B6B</strain>
    </source>
</reference>
<dbReference type="PROSITE" id="PS51186">
    <property type="entry name" value="GNAT"/>
    <property type="match status" value="1"/>
</dbReference>
<gene>
    <name evidence="2" type="ORF">GH741_02565</name>
</gene>
<proteinExistence type="predicted"/>
<dbReference type="AlphaFoldDB" id="A0A6A8D732"/>